<dbReference type="PROSITE" id="PS50043">
    <property type="entry name" value="HTH_LUXR_2"/>
    <property type="match status" value="1"/>
</dbReference>
<dbReference type="PRINTS" id="PR00364">
    <property type="entry name" value="DISEASERSIST"/>
</dbReference>
<dbReference type="GO" id="GO:0006355">
    <property type="term" value="P:regulation of DNA-templated transcription"/>
    <property type="evidence" value="ECO:0007669"/>
    <property type="project" value="InterPro"/>
</dbReference>
<proteinExistence type="predicted"/>
<sequence length="764" mass="83000">MTACESCGDTVDNGAARYCSNACRQRAYRQRSRCAPTESANDLPHPLDGFIGREDELTGITRLLRHSRLITLLGPAGAGKTRIAAELAGRVRRRFAHGVRFVDLGELNRPELVGQAVASAIGASEEPGRQLVDGLVSELRDKDLLLVLDNCEHLVEACGELVVRLLRRCGGLRVLATSREMLRLPGEMIFPIGELPAADAVQLFVERAKAVAPGFDATDDETVGLICTRLDRMPLAVELAAKLVRVLPLKDIVDGLDDRFAMLASTTRGIDARHRDLLAAIEWSYELLDPAEQAVFRALSVLPGGFGFDLAAAVGGATVPLMSTLESKSVIAPIPDRPGRFRQLETVRYFARRKLDESGERPAAIERLVDWLTTLATPLIETFATSGDALERLTVELQNLLAGLDFLSDTDDERQLLLVSALVRCRQRLGIAADGCERLATALRVPGGVPAYRAYALEQASWLAAWYDDEQAALGLAQQAVELGPSHGSTPLHSRALQALAFARQVCGDHHAARESFAECLRHVRALGEPLCVALCLNNLAWSQLLVGDLGGAQESITEAGPLYRAHAEPARQAALLHTTGVLALLRDEPATEHFTESLRLLENSSSMIQPYALEGLAVSALRVGDYDRGLRLMGFASSVRTGAGDPWWRDLVVDALRDAMDRLPERRADGLLADGRDVPVDQGLRYALGGDWPTGNRETTDCALTGRQLGVAALLVEGLTNRQIAGRLRISERTVETHLDHIRTKLDLRSRAQVAAWAATHTP</sequence>
<dbReference type="SUPFAM" id="SSF48452">
    <property type="entry name" value="TPR-like"/>
    <property type="match status" value="1"/>
</dbReference>
<evidence type="ECO:0000313" key="3">
    <source>
        <dbReference type="Proteomes" id="UP000316639"/>
    </source>
</evidence>
<name>A0A563EST0_9PSEU</name>
<dbReference type="InterPro" id="IPR016032">
    <property type="entry name" value="Sig_transdc_resp-reg_C-effctor"/>
</dbReference>
<dbReference type="AlphaFoldDB" id="A0A563EST0"/>
<dbReference type="CDD" id="cd06170">
    <property type="entry name" value="LuxR_C_like"/>
    <property type="match status" value="1"/>
</dbReference>
<dbReference type="Proteomes" id="UP000316639">
    <property type="component" value="Unassembled WGS sequence"/>
</dbReference>
<dbReference type="Gene3D" id="3.40.50.300">
    <property type="entry name" value="P-loop containing nucleotide triphosphate hydrolases"/>
    <property type="match status" value="1"/>
</dbReference>
<dbReference type="PROSITE" id="PS00622">
    <property type="entry name" value="HTH_LUXR_1"/>
    <property type="match status" value="1"/>
</dbReference>
<dbReference type="OrthoDB" id="3647811at2"/>
<reference evidence="2 3" key="1">
    <citation type="submission" date="2019-07" db="EMBL/GenBank/DDBJ databases">
        <title>Lentzea xizangensis sp. nov., isolated from Qinghai-Tibetan Plateau Soils.</title>
        <authorList>
            <person name="Huang J."/>
        </authorList>
    </citation>
    <scope>NUCLEOTIDE SEQUENCE [LARGE SCALE GENOMIC DNA]</scope>
    <source>
        <strain evidence="2 3">FXJ1.1311</strain>
    </source>
</reference>
<protein>
    <submittedName>
        <fullName evidence="2">LuxR family transcriptional regulator</fullName>
    </submittedName>
</protein>
<dbReference type="InterPro" id="IPR027417">
    <property type="entry name" value="P-loop_NTPase"/>
</dbReference>
<dbReference type="PANTHER" id="PTHR47691">
    <property type="entry name" value="REGULATOR-RELATED"/>
    <property type="match status" value="1"/>
</dbReference>
<dbReference type="Gene3D" id="1.10.10.10">
    <property type="entry name" value="Winged helix-like DNA-binding domain superfamily/Winged helix DNA-binding domain"/>
    <property type="match status" value="1"/>
</dbReference>
<dbReference type="InterPro" id="IPR036388">
    <property type="entry name" value="WH-like_DNA-bd_sf"/>
</dbReference>
<evidence type="ECO:0000259" key="1">
    <source>
        <dbReference type="PROSITE" id="PS50043"/>
    </source>
</evidence>
<dbReference type="SUPFAM" id="SSF46894">
    <property type="entry name" value="C-terminal effector domain of the bipartite response regulators"/>
    <property type="match status" value="1"/>
</dbReference>
<dbReference type="Pfam" id="PF13401">
    <property type="entry name" value="AAA_22"/>
    <property type="match status" value="1"/>
</dbReference>
<dbReference type="InterPro" id="IPR011990">
    <property type="entry name" value="TPR-like_helical_dom_sf"/>
</dbReference>
<dbReference type="GO" id="GO:0016887">
    <property type="term" value="F:ATP hydrolysis activity"/>
    <property type="evidence" value="ECO:0007669"/>
    <property type="project" value="InterPro"/>
</dbReference>
<organism evidence="2 3">
    <name type="scientific">Lentzea tibetensis</name>
    <dbReference type="NCBI Taxonomy" id="2591470"/>
    <lineage>
        <taxon>Bacteria</taxon>
        <taxon>Bacillati</taxon>
        <taxon>Actinomycetota</taxon>
        <taxon>Actinomycetes</taxon>
        <taxon>Pseudonocardiales</taxon>
        <taxon>Pseudonocardiaceae</taxon>
        <taxon>Lentzea</taxon>
    </lineage>
</organism>
<keyword evidence="3" id="KW-1185">Reference proteome</keyword>
<feature type="domain" description="HTH luxR-type" evidence="1">
    <location>
        <begin position="698"/>
        <end position="763"/>
    </location>
</feature>
<comment type="caution">
    <text evidence="2">The sequence shown here is derived from an EMBL/GenBank/DDBJ whole genome shotgun (WGS) entry which is preliminary data.</text>
</comment>
<dbReference type="Pfam" id="PF00196">
    <property type="entry name" value="GerE"/>
    <property type="match status" value="1"/>
</dbReference>
<dbReference type="SUPFAM" id="SSF52540">
    <property type="entry name" value="P-loop containing nucleoside triphosphate hydrolases"/>
    <property type="match status" value="1"/>
</dbReference>
<evidence type="ECO:0000313" key="2">
    <source>
        <dbReference type="EMBL" id="TWP50662.1"/>
    </source>
</evidence>
<accession>A0A563EST0</accession>
<dbReference type="RefSeq" id="WP_146353382.1">
    <property type="nucleotide sequence ID" value="NZ_VOBR01000011.1"/>
</dbReference>
<dbReference type="PRINTS" id="PR00038">
    <property type="entry name" value="HTHLUXR"/>
</dbReference>
<dbReference type="InterPro" id="IPR000792">
    <property type="entry name" value="Tscrpt_reg_LuxR_C"/>
</dbReference>
<dbReference type="InterPro" id="IPR049945">
    <property type="entry name" value="AAA_22"/>
</dbReference>
<dbReference type="InterPro" id="IPR003593">
    <property type="entry name" value="AAA+_ATPase"/>
</dbReference>
<gene>
    <name evidence="2" type="ORF">FKR81_18790</name>
</gene>
<dbReference type="SMART" id="SM00421">
    <property type="entry name" value="HTH_LUXR"/>
    <property type="match status" value="1"/>
</dbReference>
<dbReference type="PANTHER" id="PTHR47691:SF3">
    <property type="entry name" value="HTH-TYPE TRANSCRIPTIONAL REGULATOR RV0890C-RELATED"/>
    <property type="match status" value="1"/>
</dbReference>
<dbReference type="GO" id="GO:0003677">
    <property type="term" value="F:DNA binding"/>
    <property type="evidence" value="ECO:0007669"/>
    <property type="project" value="InterPro"/>
</dbReference>
<dbReference type="SMART" id="SM00382">
    <property type="entry name" value="AAA"/>
    <property type="match status" value="1"/>
</dbReference>
<dbReference type="Gene3D" id="1.25.40.10">
    <property type="entry name" value="Tetratricopeptide repeat domain"/>
    <property type="match status" value="1"/>
</dbReference>
<dbReference type="EMBL" id="VOBR01000011">
    <property type="protein sequence ID" value="TWP50662.1"/>
    <property type="molecule type" value="Genomic_DNA"/>
</dbReference>